<evidence type="ECO:0000313" key="3">
    <source>
        <dbReference type="EMBL" id="CAH1257280.1"/>
    </source>
</evidence>
<dbReference type="EMBL" id="OV696688">
    <property type="protein sequence ID" value="CAH1257280.1"/>
    <property type="molecule type" value="Genomic_DNA"/>
</dbReference>
<proteinExistence type="predicted"/>
<reference evidence="3" key="1">
    <citation type="submission" date="2022-01" db="EMBL/GenBank/DDBJ databases">
        <authorList>
            <person name="Braso-Vives M."/>
        </authorList>
    </citation>
    <scope>NUCLEOTIDE SEQUENCE</scope>
</reference>
<keyword evidence="2" id="KW-1133">Transmembrane helix</keyword>
<feature type="transmembrane region" description="Helical" evidence="2">
    <location>
        <begin position="407"/>
        <end position="431"/>
    </location>
</feature>
<name>A0A8J9ZMZ8_BRALA</name>
<evidence type="ECO:0000256" key="2">
    <source>
        <dbReference type="SAM" id="Phobius"/>
    </source>
</evidence>
<gene>
    <name evidence="3" type="primary">Hypp1808</name>
    <name evidence="3" type="ORF">BLAG_LOCUS15264</name>
</gene>
<sequence>MEEKTVPNTHTTVVPLTQEWVSELRGSTVDDAYGLYFILEKFLTSLSECEIPDTDDAEQTGQGIVLQCDPGTGHQQMSCTYQCIKTTSDTASEHISDADIAEIIPSGGEQNTSGYHVKATGSLPINNKVAGDLKLLERFTGQDMPDDCEIEAWQYLSRSEAGTIYYSEEEDWMSEQLMSERLMGHAAGGPNSDRIEEMLALPTSSQSDGQQPESDRSREEDPIELDQQPDHGLEEASYSYLLDQQYLLDPFEGDQLSESGTEDEAFYLLDQQYLLDPFEVDHQSKSGTDCEEEAFYLLDPIEVPMVNRWQNSIPEQEDAAVKRLSRYDLFYGPTQRARSPSCPLIGARGDSRERSPIINDDFEISSLQHMALYCSQEKGTNVRTTRRTKVQTVTWKTHPSHSQTPCIVIPLLGCPCWLLLMGLLSLVIAVIDVK</sequence>
<dbReference type="AlphaFoldDB" id="A0A8J9ZMZ8"/>
<feature type="region of interest" description="Disordered" evidence="1">
    <location>
        <begin position="202"/>
        <end position="225"/>
    </location>
</feature>
<accession>A0A8J9ZMZ8</accession>
<evidence type="ECO:0000313" key="4">
    <source>
        <dbReference type="Proteomes" id="UP000838412"/>
    </source>
</evidence>
<feature type="compositionally biased region" description="Polar residues" evidence="1">
    <location>
        <begin position="202"/>
        <end position="212"/>
    </location>
</feature>
<dbReference type="Proteomes" id="UP000838412">
    <property type="component" value="Chromosome 3"/>
</dbReference>
<dbReference type="OrthoDB" id="10026566at2759"/>
<protein>
    <submittedName>
        <fullName evidence="3">Hypp1808 protein</fullName>
    </submittedName>
</protein>
<keyword evidence="4" id="KW-1185">Reference proteome</keyword>
<keyword evidence="2" id="KW-0812">Transmembrane</keyword>
<keyword evidence="2" id="KW-0472">Membrane</keyword>
<organism evidence="3 4">
    <name type="scientific">Branchiostoma lanceolatum</name>
    <name type="common">Common lancelet</name>
    <name type="synonym">Amphioxus lanceolatum</name>
    <dbReference type="NCBI Taxonomy" id="7740"/>
    <lineage>
        <taxon>Eukaryota</taxon>
        <taxon>Metazoa</taxon>
        <taxon>Chordata</taxon>
        <taxon>Cephalochordata</taxon>
        <taxon>Leptocardii</taxon>
        <taxon>Amphioxiformes</taxon>
        <taxon>Branchiostomatidae</taxon>
        <taxon>Branchiostoma</taxon>
    </lineage>
</organism>
<evidence type="ECO:0000256" key="1">
    <source>
        <dbReference type="SAM" id="MobiDB-lite"/>
    </source>
</evidence>